<protein>
    <recommendedName>
        <fullName evidence="3">Restriction endonuclease</fullName>
    </recommendedName>
</protein>
<sequence>MKFRRRNSEALADLICGNLGAESPGPGEEPKYFPYRSSMYITEFFQELDTDWAHDGSTRHRWVADVLDAMLSEPHDGPTHPPEIFCRLIDQLMSPSDALNEGPDRQHALEQLNAVLNREGFEAFYGDDRHCYVRHVGTNTVTVLQANPHRPLTAVEVKRRNDLAAYLDKCSEDELIEEVLLPLFRQLGFHRITAAGHRDKALEYGKDIWMRYTLPTQHLLYFGIQVKKGKLDASGVTRAGNANVAEIHNQALMMLAHEIFDPEANKRVLVDHAFIVAGGEITKAARNWIGNALDDAKRSQIMFIDRADILNLYVVTNLPLPEKAIPKEANPWGGGGFSDEPPF</sequence>
<gene>
    <name evidence="1" type="ORF">LK07_20625</name>
</gene>
<proteinExistence type="predicted"/>
<dbReference type="Proteomes" id="UP000031501">
    <property type="component" value="Chromosome"/>
</dbReference>
<organism evidence="1 2">
    <name type="scientific">Streptomyces pluripotens</name>
    <dbReference type="NCBI Taxonomy" id="1355015"/>
    <lineage>
        <taxon>Bacteria</taxon>
        <taxon>Bacillati</taxon>
        <taxon>Actinomycetota</taxon>
        <taxon>Actinomycetes</taxon>
        <taxon>Kitasatosporales</taxon>
        <taxon>Streptomycetaceae</taxon>
        <taxon>Streptomyces</taxon>
    </lineage>
</organism>
<evidence type="ECO:0000313" key="2">
    <source>
        <dbReference type="Proteomes" id="UP000031501"/>
    </source>
</evidence>
<name>A0A221P167_9ACTN</name>
<dbReference type="KEGG" id="splu:LK06_019460"/>
<keyword evidence="2" id="KW-1185">Reference proteome</keyword>
<accession>A0A221P167</accession>
<reference evidence="1 2" key="1">
    <citation type="submission" date="2017-07" db="EMBL/GenBank/DDBJ databases">
        <title>Genome sequence of Streptomyces pluripotens MUSC 137T.</title>
        <authorList>
            <person name="Ser H.-L."/>
            <person name="Lee L.-H."/>
        </authorList>
    </citation>
    <scope>NUCLEOTIDE SEQUENCE [LARGE SCALE GENOMIC DNA]</scope>
    <source>
        <strain evidence="1 2">MUSC 137</strain>
    </source>
</reference>
<dbReference type="EMBL" id="CP022433">
    <property type="protein sequence ID" value="ASN26013.1"/>
    <property type="molecule type" value="Genomic_DNA"/>
</dbReference>
<dbReference type="OrthoDB" id="3837964at2"/>
<evidence type="ECO:0000313" key="1">
    <source>
        <dbReference type="EMBL" id="ASN26013.1"/>
    </source>
</evidence>
<dbReference type="AlphaFoldDB" id="A0A221P167"/>
<evidence type="ECO:0008006" key="3">
    <source>
        <dbReference type="Google" id="ProtNLM"/>
    </source>
</evidence>